<evidence type="ECO:0000259" key="1">
    <source>
        <dbReference type="PROSITE" id="PS51186"/>
    </source>
</evidence>
<gene>
    <name evidence="2" type="ORF">EB233_08080</name>
</gene>
<keyword evidence="2" id="KW-0808">Transferase</keyword>
<reference evidence="2 3" key="1">
    <citation type="submission" date="2018-10" db="EMBL/GenBank/DDBJ databases">
        <authorList>
            <person name="Perry B.J."/>
            <person name="Sullivan J.T."/>
            <person name="Murphy R.J.T."/>
            <person name="Ramsay J.P."/>
            <person name="Ronson C.W."/>
        </authorList>
    </citation>
    <scope>NUCLEOTIDE SEQUENCE [LARGE SCALE GENOMIC DNA]</scope>
    <source>
        <strain evidence="2 3">NZP2014</strain>
    </source>
</reference>
<dbReference type="AlphaFoldDB" id="A0A6M7UHA9"/>
<keyword evidence="3" id="KW-1185">Reference proteome</keyword>
<evidence type="ECO:0000313" key="2">
    <source>
        <dbReference type="EMBL" id="QKC75510.1"/>
    </source>
</evidence>
<proteinExistence type="predicted"/>
<dbReference type="KEGG" id="merd:EB233_08080"/>
<dbReference type="Proteomes" id="UP000503339">
    <property type="component" value="Chromosome"/>
</dbReference>
<dbReference type="InterPro" id="IPR000182">
    <property type="entry name" value="GNAT_dom"/>
</dbReference>
<dbReference type="GO" id="GO:0016747">
    <property type="term" value="F:acyltransferase activity, transferring groups other than amino-acyl groups"/>
    <property type="evidence" value="ECO:0007669"/>
    <property type="project" value="InterPro"/>
</dbReference>
<protein>
    <submittedName>
        <fullName evidence="2">N-acetyltransferase</fullName>
    </submittedName>
</protein>
<evidence type="ECO:0000313" key="3">
    <source>
        <dbReference type="Proteomes" id="UP000503339"/>
    </source>
</evidence>
<dbReference type="Gene3D" id="3.40.630.30">
    <property type="match status" value="1"/>
</dbReference>
<dbReference type="SUPFAM" id="SSF55729">
    <property type="entry name" value="Acyl-CoA N-acyltransferases (Nat)"/>
    <property type="match status" value="1"/>
</dbReference>
<sequence length="217" mass="24224">MGPVIFRQLVENDIPDMAAMEAAAWGPLGASQETIRRRLSLGHTTIIAVAEHLVAGAIGFVETSQDPHDREEFPKTFSAYSSLARTGPARSLYVYNLGLRPDFRGTDMARRLLSQLTEHGRRVGARWLVGDGRCPSYAGAQDDFPDKVRPNPAFRRTIDHWHRTGVTPAVEALTRDPLLRFYRRVLQCEFLHLAPDFLPQDISSGGFRVIFAVDLAP</sequence>
<dbReference type="EMBL" id="CP033361">
    <property type="protein sequence ID" value="QKC75510.1"/>
    <property type="molecule type" value="Genomic_DNA"/>
</dbReference>
<name>A0A6M7UHA9_9HYPH</name>
<accession>A0A6M7UHA9</accession>
<dbReference type="InterPro" id="IPR016181">
    <property type="entry name" value="Acyl_CoA_acyltransferase"/>
</dbReference>
<feature type="domain" description="N-acetyltransferase" evidence="1">
    <location>
        <begin position="4"/>
        <end position="217"/>
    </location>
</feature>
<dbReference type="PROSITE" id="PS51186">
    <property type="entry name" value="GNAT"/>
    <property type="match status" value="1"/>
</dbReference>
<organism evidence="2 3">
    <name type="scientific">Mesorhizobium erdmanii</name>
    <dbReference type="NCBI Taxonomy" id="1777866"/>
    <lineage>
        <taxon>Bacteria</taxon>
        <taxon>Pseudomonadati</taxon>
        <taxon>Pseudomonadota</taxon>
        <taxon>Alphaproteobacteria</taxon>
        <taxon>Hyphomicrobiales</taxon>
        <taxon>Phyllobacteriaceae</taxon>
        <taxon>Mesorhizobium</taxon>
    </lineage>
</organism>